<dbReference type="Proteomes" id="UP000315750">
    <property type="component" value="Chromosome"/>
</dbReference>
<name>A0A518AU36_9BACT</name>
<dbReference type="EMBL" id="CP036278">
    <property type="protein sequence ID" value="QDU58223.1"/>
    <property type="molecule type" value="Genomic_DNA"/>
</dbReference>
<dbReference type="KEGG" id="amuc:Pan181_44560"/>
<evidence type="ECO:0000313" key="2">
    <source>
        <dbReference type="Proteomes" id="UP000315750"/>
    </source>
</evidence>
<organism evidence="1 2">
    <name type="scientific">Aeoliella mucimassa</name>
    <dbReference type="NCBI Taxonomy" id="2527972"/>
    <lineage>
        <taxon>Bacteria</taxon>
        <taxon>Pseudomonadati</taxon>
        <taxon>Planctomycetota</taxon>
        <taxon>Planctomycetia</taxon>
        <taxon>Pirellulales</taxon>
        <taxon>Lacipirellulaceae</taxon>
        <taxon>Aeoliella</taxon>
    </lineage>
</organism>
<keyword evidence="2" id="KW-1185">Reference proteome</keyword>
<sequence length="50" mass="5514">MKFMGVQLALAAFFDSVAVVKTNVRTAAVQVFTIPDWVANFKGKALPEER</sequence>
<reference evidence="1 2" key="1">
    <citation type="submission" date="2019-02" db="EMBL/GenBank/DDBJ databases">
        <title>Deep-cultivation of Planctomycetes and their phenomic and genomic characterization uncovers novel biology.</title>
        <authorList>
            <person name="Wiegand S."/>
            <person name="Jogler M."/>
            <person name="Boedeker C."/>
            <person name="Pinto D."/>
            <person name="Vollmers J."/>
            <person name="Rivas-Marin E."/>
            <person name="Kohn T."/>
            <person name="Peeters S.H."/>
            <person name="Heuer A."/>
            <person name="Rast P."/>
            <person name="Oberbeckmann S."/>
            <person name="Bunk B."/>
            <person name="Jeske O."/>
            <person name="Meyerdierks A."/>
            <person name="Storesund J.E."/>
            <person name="Kallscheuer N."/>
            <person name="Luecker S."/>
            <person name="Lage O.M."/>
            <person name="Pohl T."/>
            <person name="Merkel B.J."/>
            <person name="Hornburger P."/>
            <person name="Mueller R.-W."/>
            <person name="Bruemmer F."/>
            <person name="Labrenz M."/>
            <person name="Spormann A.M."/>
            <person name="Op den Camp H."/>
            <person name="Overmann J."/>
            <person name="Amann R."/>
            <person name="Jetten M.S.M."/>
            <person name="Mascher T."/>
            <person name="Medema M.H."/>
            <person name="Devos D.P."/>
            <person name="Kaster A.-K."/>
            <person name="Ovreas L."/>
            <person name="Rohde M."/>
            <person name="Galperin M.Y."/>
            <person name="Jogler C."/>
        </authorList>
    </citation>
    <scope>NUCLEOTIDE SEQUENCE [LARGE SCALE GENOMIC DNA]</scope>
    <source>
        <strain evidence="1 2">Pan181</strain>
    </source>
</reference>
<protein>
    <submittedName>
        <fullName evidence="1">Uncharacterized protein</fullName>
    </submittedName>
</protein>
<dbReference type="AlphaFoldDB" id="A0A518AU36"/>
<accession>A0A518AU36</accession>
<proteinExistence type="predicted"/>
<gene>
    <name evidence="1" type="ORF">Pan181_44560</name>
</gene>
<evidence type="ECO:0000313" key="1">
    <source>
        <dbReference type="EMBL" id="QDU58223.1"/>
    </source>
</evidence>